<evidence type="ECO:0000313" key="2">
    <source>
        <dbReference type="EMBL" id="RFC68937.1"/>
    </source>
</evidence>
<dbReference type="InterPro" id="IPR013022">
    <property type="entry name" value="Xyl_isomerase-like_TIM-brl"/>
</dbReference>
<protein>
    <submittedName>
        <fullName evidence="2">Sugar phosphate isomerase/epimerase</fullName>
    </submittedName>
</protein>
<comment type="caution">
    <text evidence="2">The sequence shown here is derived from an EMBL/GenBank/DDBJ whole genome shotgun (WGS) entry which is preliminary data.</text>
</comment>
<proteinExistence type="predicted"/>
<dbReference type="EMBL" id="QURN01000003">
    <property type="protein sequence ID" value="RFC68937.1"/>
    <property type="molecule type" value="Genomic_DNA"/>
</dbReference>
<dbReference type="PANTHER" id="PTHR12110:SF21">
    <property type="entry name" value="XYLOSE ISOMERASE-LIKE TIM BARREL DOMAIN-CONTAINING PROTEIN"/>
    <property type="match status" value="1"/>
</dbReference>
<dbReference type="RefSeq" id="WP_116622705.1">
    <property type="nucleotide sequence ID" value="NZ_QURN01000003.1"/>
</dbReference>
<dbReference type="Gene3D" id="3.20.20.150">
    <property type="entry name" value="Divalent-metal-dependent TIM barrel enzymes"/>
    <property type="match status" value="1"/>
</dbReference>
<dbReference type="InterPro" id="IPR050312">
    <property type="entry name" value="IolE/XylAMocC-like"/>
</dbReference>
<feature type="domain" description="Xylose isomerase-like TIM barrel" evidence="1">
    <location>
        <begin position="19"/>
        <end position="253"/>
    </location>
</feature>
<sequence length="278" mass="30228">MQVGIFAKTFPEMGAEQSLRAVADAGYEVAQFNLACLGLPSMPDALDENIAAQVGQAAKRIGVGIAAVSATYNMIHPDVAVRKKGMQRLEVIMQRCAAMGTSMVSLCTGTRDAEDQWRWHPDNASESAWFDLRKEMDSAVVLADRYDVVLGVEPELANVVSDAQSARRLLDEVGSARIKIIVDPANLFERADRDERRKIIEQAVDLLAQEIAMAHAKDRDTQGGFVAAGKGVVEFDHFLTRLKRANFNGPLVTHGLDASDAAAVGSFLRKTLSKVEQS</sequence>
<dbReference type="SUPFAM" id="SSF51658">
    <property type="entry name" value="Xylose isomerase-like"/>
    <property type="match status" value="1"/>
</dbReference>
<keyword evidence="2" id="KW-0413">Isomerase</keyword>
<accession>A0A371XIA1</accession>
<dbReference type="Proteomes" id="UP000262379">
    <property type="component" value="Unassembled WGS sequence"/>
</dbReference>
<dbReference type="GO" id="GO:0016853">
    <property type="term" value="F:isomerase activity"/>
    <property type="evidence" value="ECO:0007669"/>
    <property type="project" value="UniProtKB-KW"/>
</dbReference>
<dbReference type="InterPro" id="IPR036237">
    <property type="entry name" value="Xyl_isomerase-like_sf"/>
</dbReference>
<organism evidence="2 3">
    <name type="scientific">Mesorhizobium denitrificans</name>
    <dbReference type="NCBI Taxonomy" id="2294114"/>
    <lineage>
        <taxon>Bacteria</taxon>
        <taxon>Pseudomonadati</taxon>
        <taxon>Pseudomonadota</taxon>
        <taxon>Alphaproteobacteria</taxon>
        <taxon>Hyphomicrobiales</taxon>
        <taxon>Phyllobacteriaceae</taxon>
        <taxon>Mesorhizobium</taxon>
    </lineage>
</organism>
<evidence type="ECO:0000313" key="3">
    <source>
        <dbReference type="Proteomes" id="UP000262379"/>
    </source>
</evidence>
<evidence type="ECO:0000259" key="1">
    <source>
        <dbReference type="Pfam" id="PF01261"/>
    </source>
</evidence>
<dbReference type="PANTHER" id="PTHR12110">
    <property type="entry name" value="HYDROXYPYRUVATE ISOMERASE"/>
    <property type="match status" value="1"/>
</dbReference>
<reference evidence="3" key="1">
    <citation type="submission" date="2018-08" db="EMBL/GenBank/DDBJ databases">
        <authorList>
            <person name="Im W.T."/>
        </authorList>
    </citation>
    <scope>NUCLEOTIDE SEQUENCE [LARGE SCALE GENOMIC DNA]</scope>
    <source>
        <strain evidence="3">LA-28</strain>
    </source>
</reference>
<name>A0A371XIA1_9HYPH</name>
<dbReference type="AlphaFoldDB" id="A0A371XIA1"/>
<gene>
    <name evidence="2" type="ORF">DY251_04770</name>
</gene>
<dbReference type="Pfam" id="PF01261">
    <property type="entry name" value="AP_endonuc_2"/>
    <property type="match status" value="1"/>
</dbReference>
<keyword evidence="3" id="KW-1185">Reference proteome</keyword>